<evidence type="ECO:0000313" key="1">
    <source>
        <dbReference type="EMBL" id="KLO19017.1"/>
    </source>
</evidence>
<organism evidence="1 2">
    <name type="scientific">Schizopora paradoxa</name>
    <dbReference type="NCBI Taxonomy" id="27342"/>
    <lineage>
        <taxon>Eukaryota</taxon>
        <taxon>Fungi</taxon>
        <taxon>Dikarya</taxon>
        <taxon>Basidiomycota</taxon>
        <taxon>Agaricomycotina</taxon>
        <taxon>Agaricomycetes</taxon>
        <taxon>Hymenochaetales</taxon>
        <taxon>Schizoporaceae</taxon>
        <taxon>Schizopora</taxon>
    </lineage>
</organism>
<gene>
    <name evidence="1" type="ORF">SCHPADRAFT_899124</name>
</gene>
<sequence length="133" mass="15639">MALWQEIKFLTYYGFAFSKDELEDLARRIERKHSRLRSKVYIEKTWKSDARASERQLKDKEWLICVKTARTSKEPGSQFLVEEELLKGVVEWLEGLEYSSDDQEGLKAAIPGIHFYEARCFLDSREGRRVVSS</sequence>
<dbReference type="EMBL" id="KQ085889">
    <property type="protein sequence ID" value="KLO19017.1"/>
    <property type="molecule type" value="Genomic_DNA"/>
</dbReference>
<dbReference type="Proteomes" id="UP000053477">
    <property type="component" value="Unassembled WGS sequence"/>
</dbReference>
<reference evidence="1 2" key="1">
    <citation type="submission" date="2015-04" db="EMBL/GenBank/DDBJ databases">
        <title>Complete genome sequence of Schizopora paradoxa KUC8140, a cosmopolitan wood degrader in East Asia.</title>
        <authorList>
            <consortium name="DOE Joint Genome Institute"/>
            <person name="Min B."/>
            <person name="Park H."/>
            <person name="Jang Y."/>
            <person name="Kim J.-J."/>
            <person name="Kim K.H."/>
            <person name="Pangilinan J."/>
            <person name="Lipzen A."/>
            <person name="Riley R."/>
            <person name="Grigoriev I.V."/>
            <person name="Spatafora J.W."/>
            <person name="Choi I.-G."/>
        </authorList>
    </citation>
    <scope>NUCLEOTIDE SEQUENCE [LARGE SCALE GENOMIC DNA]</scope>
    <source>
        <strain evidence="1 2">KUC8140</strain>
    </source>
</reference>
<proteinExistence type="predicted"/>
<dbReference type="InParanoid" id="A0A0H2S4H0"/>
<dbReference type="AlphaFoldDB" id="A0A0H2S4H0"/>
<protein>
    <submittedName>
        <fullName evidence="1">Uncharacterized protein</fullName>
    </submittedName>
</protein>
<accession>A0A0H2S4H0</accession>
<evidence type="ECO:0000313" key="2">
    <source>
        <dbReference type="Proteomes" id="UP000053477"/>
    </source>
</evidence>
<name>A0A0H2S4H0_9AGAM</name>
<keyword evidence="2" id="KW-1185">Reference proteome</keyword>